<dbReference type="EMBL" id="CP061539">
    <property type="protein sequence ID" value="QNV38138.1"/>
    <property type="molecule type" value="Genomic_DNA"/>
</dbReference>
<evidence type="ECO:0000259" key="4">
    <source>
        <dbReference type="Pfam" id="PF01494"/>
    </source>
</evidence>
<keyword evidence="6" id="KW-1185">Reference proteome</keyword>
<dbReference type="Pfam" id="PF01494">
    <property type="entry name" value="FAD_binding_3"/>
    <property type="match status" value="2"/>
</dbReference>
<keyword evidence="2 5" id="KW-0503">Monooxygenase</keyword>
<dbReference type="SUPFAM" id="SSF54373">
    <property type="entry name" value="FAD-linked reductases, C-terminal domain"/>
    <property type="match status" value="1"/>
</dbReference>
<dbReference type="Proteomes" id="UP000516404">
    <property type="component" value="Chromosome"/>
</dbReference>
<sequence length="331" mass="37304">MTTSETTLAHRHFSENEQQFSVHRSKLQMMLFDAVQQRLPQDSVLTGQQVESLTEDAERVLVEVTDRHHDDRTVTYAAKVLIGADGVHSKVRKNFHPDVNTNNWEGTTMFRGTYRAQKPFLTGRSMVLVYGEDAKRFLTYPISREAEQEGQSLINWVAMVPQSKGKTVSEKETQNVPTDPSNVLPYFDDWGFDWLDIKTMISGAEDVLSYPMVDRESLASWGQGRVTLLGDTAHPMYPIGANGGSQAIRDAVTLATYMGDTAVDGDLVQALRDYETERIPATTTVVEANRKLNQTERKLANLSQEKLEEMAHNGRMDEIQEAYAHGDFDKI</sequence>
<evidence type="ECO:0000313" key="5">
    <source>
        <dbReference type="EMBL" id="QNV38138.1"/>
    </source>
</evidence>
<feature type="domain" description="FAD-binding" evidence="4">
    <location>
        <begin position="216"/>
        <end position="287"/>
    </location>
</feature>
<evidence type="ECO:0000256" key="3">
    <source>
        <dbReference type="SAM" id="Coils"/>
    </source>
</evidence>
<dbReference type="GeneID" id="96623056"/>
<gene>
    <name evidence="5" type="ORF">IDM49_02300</name>
</gene>
<dbReference type="GO" id="GO:0004497">
    <property type="term" value="F:monooxygenase activity"/>
    <property type="evidence" value="ECO:0007669"/>
    <property type="project" value="UniProtKB-KW"/>
</dbReference>
<dbReference type="InterPro" id="IPR002938">
    <property type="entry name" value="FAD-bd"/>
</dbReference>
<keyword evidence="1" id="KW-0560">Oxidoreductase</keyword>
<name>A0A7H2BEP2_9MICC</name>
<protein>
    <submittedName>
        <fullName evidence="5">FAD-dependent monooxygenase</fullName>
    </submittedName>
</protein>
<feature type="domain" description="FAD-binding" evidence="4">
    <location>
        <begin position="24"/>
        <end position="145"/>
    </location>
</feature>
<dbReference type="InterPro" id="IPR050493">
    <property type="entry name" value="FAD-dep_Monooxygenase_BioMet"/>
</dbReference>
<accession>A0A7H2BEP2</accession>
<evidence type="ECO:0000313" key="6">
    <source>
        <dbReference type="Proteomes" id="UP000516404"/>
    </source>
</evidence>
<reference evidence="5 6" key="1">
    <citation type="submission" date="2020-09" db="EMBL/GenBank/DDBJ databases">
        <title>Investigation of environmental microbes.</title>
        <authorList>
            <person name="Ou Y."/>
            <person name="Kang Q."/>
        </authorList>
    </citation>
    <scope>NUCLEOTIDE SEQUENCE [LARGE SCALE GENOMIC DNA]</scope>
    <source>
        <strain evidence="5 6">KJZ-14</strain>
    </source>
</reference>
<dbReference type="PANTHER" id="PTHR13789">
    <property type="entry name" value="MONOOXYGENASE"/>
    <property type="match status" value="1"/>
</dbReference>
<evidence type="ECO:0000256" key="1">
    <source>
        <dbReference type="ARBA" id="ARBA00023002"/>
    </source>
</evidence>
<keyword evidence="3" id="KW-0175">Coiled coil</keyword>
<proteinExistence type="predicted"/>
<dbReference type="AlphaFoldDB" id="A0A7H2BEP2"/>
<dbReference type="PRINTS" id="PR00420">
    <property type="entry name" value="RNGMNOXGNASE"/>
</dbReference>
<dbReference type="RefSeq" id="WP_190724885.1">
    <property type="nucleotide sequence ID" value="NZ_CP061539.1"/>
</dbReference>
<feature type="coiled-coil region" evidence="3">
    <location>
        <begin position="285"/>
        <end position="312"/>
    </location>
</feature>
<dbReference type="PANTHER" id="PTHR13789:SF268">
    <property type="entry name" value="5-METHYLPHENAZINE-1-CARBOXYLATE 1-MONOOXYGENASE"/>
    <property type="match status" value="1"/>
</dbReference>
<dbReference type="SUPFAM" id="SSF51905">
    <property type="entry name" value="FAD/NAD(P)-binding domain"/>
    <property type="match status" value="1"/>
</dbReference>
<dbReference type="KEGG" id="rter:IDM49_02300"/>
<dbReference type="InterPro" id="IPR036188">
    <property type="entry name" value="FAD/NAD-bd_sf"/>
</dbReference>
<organism evidence="5 6">
    <name type="scientific">Rothia terrae</name>
    <dbReference type="NCBI Taxonomy" id="396015"/>
    <lineage>
        <taxon>Bacteria</taxon>
        <taxon>Bacillati</taxon>
        <taxon>Actinomycetota</taxon>
        <taxon>Actinomycetes</taxon>
        <taxon>Micrococcales</taxon>
        <taxon>Micrococcaceae</taxon>
        <taxon>Rothia</taxon>
    </lineage>
</organism>
<evidence type="ECO:0000256" key="2">
    <source>
        <dbReference type="ARBA" id="ARBA00023033"/>
    </source>
</evidence>
<dbReference type="GO" id="GO:0071949">
    <property type="term" value="F:FAD binding"/>
    <property type="evidence" value="ECO:0007669"/>
    <property type="project" value="InterPro"/>
</dbReference>
<dbReference type="Gene3D" id="3.50.50.60">
    <property type="entry name" value="FAD/NAD(P)-binding domain"/>
    <property type="match status" value="1"/>
</dbReference>